<keyword evidence="1" id="KW-0732">Signal</keyword>
<keyword evidence="3" id="KW-1185">Reference proteome</keyword>
<name>A0ABX8WHF4_9HYPH</name>
<protein>
    <submittedName>
        <fullName evidence="2">Uncharacterized protein</fullName>
    </submittedName>
</protein>
<evidence type="ECO:0000313" key="3">
    <source>
        <dbReference type="Proteomes" id="UP000825799"/>
    </source>
</evidence>
<proteinExistence type="predicted"/>
<organism evidence="2 3">
    <name type="scientific">Devosia salina</name>
    <dbReference type="NCBI Taxonomy" id="2860336"/>
    <lineage>
        <taxon>Bacteria</taxon>
        <taxon>Pseudomonadati</taxon>
        <taxon>Pseudomonadota</taxon>
        <taxon>Alphaproteobacteria</taxon>
        <taxon>Hyphomicrobiales</taxon>
        <taxon>Devosiaceae</taxon>
        <taxon>Devosia</taxon>
    </lineage>
</organism>
<dbReference type="EMBL" id="CP080590">
    <property type="protein sequence ID" value="QYO77464.1"/>
    <property type="molecule type" value="Genomic_DNA"/>
</dbReference>
<sequence>MMIRVATSLLLTLLLAGAAQASTAECLVSRPSVSFSFGVTVGEPYTESEQNDFNLMQLQRLGVNATRAEMWGGCIRAFVRKPGGGEEMQFFHPDTFERVFP</sequence>
<feature type="chain" id="PRO_5045305208" evidence="1">
    <location>
        <begin position="22"/>
        <end position="101"/>
    </location>
</feature>
<reference evidence="2 3" key="1">
    <citation type="submission" date="2021-08" db="EMBL/GenBank/DDBJ databases">
        <title>Devosia salina sp. nov., isolated from the South China Sea sediment.</title>
        <authorList>
            <person name="Zhou Z."/>
        </authorList>
    </citation>
    <scope>NUCLEOTIDE SEQUENCE [LARGE SCALE GENOMIC DNA]</scope>
    <source>
        <strain evidence="2 3">SCS-3</strain>
    </source>
</reference>
<dbReference type="RefSeq" id="WP_220305920.1">
    <property type="nucleotide sequence ID" value="NZ_CP080590.1"/>
</dbReference>
<gene>
    <name evidence="2" type="ORF">K1X15_02470</name>
</gene>
<dbReference type="Proteomes" id="UP000825799">
    <property type="component" value="Chromosome"/>
</dbReference>
<evidence type="ECO:0000313" key="2">
    <source>
        <dbReference type="EMBL" id="QYO77464.1"/>
    </source>
</evidence>
<evidence type="ECO:0000256" key="1">
    <source>
        <dbReference type="SAM" id="SignalP"/>
    </source>
</evidence>
<accession>A0ABX8WHF4</accession>
<feature type="signal peptide" evidence="1">
    <location>
        <begin position="1"/>
        <end position="21"/>
    </location>
</feature>